<dbReference type="RefSeq" id="WP_104007535.1">
    <property type="nucleotide sequence ID" value="NZ_FNVD01000005.1"/>
</dbReference>
<dbReference type="GO" id="GO:0005524">
    <property type="term" value="F:ATP binding"/>
    <property type="evidence" value="ECO:0007669"/>
    <property type="project" value="InterPro"/>
</dbReference>
<dbReference type="InterPro" id="IPR050201">
    <property type="entry name" value="Bacterial_glucokinase"/>
</dbReference>
<dbReference type="GO" id="GO:0004340">
    <property type="term" value="F:glucokinase activity"/>
    <property type="evidence" value="ECO:0007669"/>
    <property type="project" value="InterPro"/>
</dbReference>
<keyword evidence="5" id="KW-1185">Reference proteome</keyword>
<dbReference type="AlphaFoldDB" id="A0A1H5V104"/>
<dbReference type="PANTHER" id="PTHR47690">
    <property type="entry name" value="GLUCOKINASE"/>
    <property type="match status" value="1"/>
</dbReference>
<dbReference type="EMBL" id="FNVD01000005">
    <property type="protein sequence ID" value="SEF80884.1"/>
    <property type="molecule type" value="Genomic_DNA"/>
</dbReference>
<dbReference type="Gene3D" id="3.40.367.20">
    <property type="match status" value="1"/>
</dbReference>
<sequence length="309" mass="32793">MTYLLADVGGTNSRLALGDPSGLRAGTLARFRNDDFAGFEPLVSRYLEMQGRPGIDAACIAVAGPVGNCEARLTNRDWSFPRDRLGAVTGTRRVLLVNDLAMLARAMPHIRPQPVHVPDLAAPDGQFLVIGIGTGFNVSLARHDGGGLTVLAAEAGHASLPGSVLSRFAASLGETRGGFRSIESCFSGRGLERLFHRVSGRQMDAREILRRASSADPAVERAVTLFASALGDLSRDLSALYLPRGGLVFAGSVSVGILNCGTAREAFLKVFLRDPDHLPPPHEIAISLVTEDAAALWGCLGHIHETLAR</sequence>
<organism evidence="4 5">
    <name type="scientific">Jhaorihella thermophila</name>
    <dbReference type="NCBI Taxonomy" id="488547"/>
    <lineage>
        <taxon>Bacteria</taxon>
        <taxon>Pseudomonadati</taxon>
        <taxon>Pseudomonadota</taxon>
        <taxon>Alphaproteobacteria</taxon>
        <taxon>Rhodobacterales</taxon>
        <taxon>Paracoccaceae</taxon>
        <taxon>Jhaorihella</taxon>
    </lineage>
</organism>
<dbReference type="GO" id="GO:0006096">
    <property type="term" value="P:glycolytic process"/>
    <property type="evidence" value="ECO:0007669"/>
    <property type="project" value="InterPro"/>
</dbReference>
<keyword evidence="2 4" id="KW-0418">Kinase</keyword>
<accession>A0A1H5V104</accession>
<dbReference type="PANTHER" id="PTHR47690:SF1">
    <property type="entry name" value="GLUCOKINASE"/>
    <property type="match status" value="1"/>
</dbReference>
<evidence type="ECO:0000313" key="4">
    <source>
        <dbReference type="EMBL" id="SEF80884.1"/>
    </source>
</evidence>
<dbReference type="InterPro" id="IPR043129">
    <property type="entry name" value="ATPase_NBD"/>
</dbReference>
<dbReference type="CDD" id="cd24008">
    <property type="entry name" value="ASKHA_NBD_GLK"/>
    <property type="match status" value="1"/>
</dbReference>
<protein>
    <submittedName>
        <fullName evidence="4">Glucokinase</fullName>
    </submittedName>
</protein>
<dbReference type="InterPro" id="IPR003836">
    <property type="entry name" value="Glucokinase"/>
</dbReference>
<comment type="similarity">
    <text evidence="3">Belongs to the bacterial glucokinase family.</text>
</comment>
<dbReference type="Pfam" id="PF02685">
    <property type="entry name" value="Glucokinase"/>
    <property type="match status" value="1"/>
</dbReference>
<evidence type="ECO:0000256" key="3">
    <source>
        <dbReference type="RuleBase" id="RU004046"/>
    </source>
</evidence>
<dbReference type="Proteomes" id="UP000236742">
    <property type="component" value="Unassembled WGS sequence"/>
</dbReference>
<evidence type="ECO:0000256" key="1">
    <source>
        <dbReference type="ARBA" id="ARBA00022679"/>
    </source>
</evidence>
<name>A0A1H5V104_9RHOB</name>
<evidence type="ECO:0000256" key="2">
    <source>
        <dbReference type="ARBA" id="ARBA00022777"/>
    </source>
</evidence>
<evidence type="ECO:0000313" key="5">
    <source>
        <dbReference type="Proteomes" id="UP000236742"/>
    </source>
</evidence>
<reference evidence="4 5" key="1">
    <citation type="submission" date="2016-10" db="EMBL/GenBank/DDBJ databases">
        <authorList>
            <person name="de Groot N.N."/>
        </authorList>
    </citation>
    <scope>NUCLEOTIDE SEQUENCE [LARGE SCALE GENOMIC DNA]</scope>
    <source>
        <strain evidence="4 5">DSM 23413</strain>
    </source>
</reference>
<dbReference type="GO" id="GO:0005829">
    <property type="term" value="C:cytosol"/>
    <property type="evidence" value="ECO:0007669"/>
    <property type="project" value="TreeGrafter"/>
</dbReference>
<dbReference type="OrthoDB" id="9765195at2"/>
<dbReference type="Gene3D" id="3.30.420.40">
    <property type="match status" value="1"/>
</dbReference>
<dbReference type="GO" id="GO:0005536">
    <property type="term" value="F:D-glucose binding"/>
    <property type="evidence" value="ECO:0007669"/>
    <property type="project" value="InterPro"/>
</dbReference>
<proteinExistence type="inferred from homology"/>
<dbReference type="SUPFAM" id="SSF53067">
    <property type="entry name" value="Actin-like ATPase domain"/>
    <property type="match status" value="1"/>
</dbReference>
<gene>
    <name evidence="4" type="ORF">SAMN05421751_10580</name>
</gene>
<keyword evidence="1" id="KW-0808">Transferase</keyword>